<dbReference type="PANTHER" id="PTHR36569:SF5">
    <property type="entry name" value="CONIDIATION-SPECIFIC PROTEIN 10 (EUROFUNG)"/>
    <property type="match status" value="1"/>
</dbReference>
<dbReference type="PANTHER" id="PTHR36569">
    <property type="match status" value="1"/>
</dbReference>
<name>A0AAN1XZ13_UNVUL</name>
<sequence length="110" mass="12073">MADPKKAAAKPRTDKVEGEMSVREAGKKGGDTVRDRYGSGFYEEIGRKGGQATRERHGAEFYESIGQKGGKVVKEKYGPNFYEQIGHKGGQKVKKLIAEAKKNAQEEPEG</sequence>
<dbReference type="RefSeq" id="WP_317995539.1">
    <property type="nucleotide sequence ID" value="NZ_AP025523.1"/>
</dbReference>
<dbReference type="Proteomes" id="UP001317532">
    <property type="component" value="Chromosome"/>
</dbReference>
<dbReference type="KEGG" id="vab:WPS_32600"/>
<dbReference type="InterPro" id="IPR052590">
    <property type="entry name" value="Stress/Virulence-Domain"/>
</dbReference>
<feature type="region of interest" description="Disordered" evidence="1">
    <location>
        <begin position="1"/>
        <end position="37"/>
    </location>
</feature>
<accession>A0AAN1XZ13</accession>
<evidence type="ECO:0008006" key="4">
    <source>
        <dbReference type="Google" id="ProtNLM"/>
    </source>
</evidence>
<evidence type="ECO:0000256" key="1">
    <source>
        <dbReference type="SAM" id="MobiDB-lite"/>
    </source>
</evidence>
<organism evidence="2 3">
    <name type="scientific">Vulcanimicrobium alpinum</name>
    <dbReference type="NCBI Taxonomy" id="3016050"/>
    <lineage>
        <taxon>Bacteria</taxon>
        <taxon>Bacillati</taxon>
        <taxon>Vulcanimicrobiota</taxon>
        <taxon>Vulcanimicrobiia</taxon>
        <taxon>Vulcanimicrobiales</taxon>
        <taxon>Vulcanimicrobiaceae</taxon>
        <taxon>Vulcanimicrobium</taxon>
    </lineage>
</organism>
<gene>
    <name evidence="2" type="ORF">WPS_32600</name>
</gene>
<dbReference type="EMBL" id="AP025523">
    <property type="protein sequence ID" value="BDE07984.1"/>
    <property type="molecule type" value="Genomic_DNA"/>
</dbReference>
<proteinExistence type="predicted"/>
<protein>
    <recommendedName>
        <fullName evidence="4">General stress protein B</fullName>
    </recommendedName>
</protein>
<evidence type="ECO:0000313" key="2">
    <source>
        <dbReference type="EMBL" id="BDE07984.1"/>
    </source>
</evidence>
<evidence type="ECO:0000313" key="3">
    <source>
        <dbReference type="Proteomes" id="UP001317532"/>
    </source>
</evidence>
<reference evidence="2 3" key="1">
    <citation type="journal article" date="2022" name="ISME Commun">
        <title>Vulcanimicrobium alpinus gen. nov. sp. nov., the first cultivated representative of the candidate phylum 'Eremiobacterota', is a metabolically versatile aerobic anoxygenic phototroph.</title>
        <authorList>
            <person name="Yabe S."/>
            <person name="Muto K."/>
            <person name="Abe K."/>
            <person name="Yokota A."/>
            <person name="Staudigel H."/>
            <person name="Tebo B.M."/>
        </authorList>
    </citation>
    <scope>NUCLEOTIDE SEQUENCE [LARGE SCALE GENOMIC DNA]</scope>
    <source>
        <strain evidence="2 3">WC8-2</strain>
    </source>
</reference>
<keyword evidence="3" id="KW-1185">Reference proteome</keyword>
<dbReference type="AlphaFoldDB" id="A0AAN1XZ13"/>